<protein>
    <recommendedName>
        <fullName evidence="6">FAD dependent oxidoreductase domain-containing protein</fullName>
    </recommendedName>
</protein>
<dbReference type="InterPro" id="IPR036188">
    <property type="entry name" value="FAD/NAD-bd_sf"/>
</dbReference>
<keyword evidence="4" id="KW-0560">Oxidoreductase</keyword>
<comment type="similarity">
    <text evidence="5">Belongs to the L2HGDH family.</text>
</comment>
<evidence type="ECO:0000256" key="4">
    <source>
        <dbReference type="ARBA" id="ARBA00023002"/>
    </source>
</evidence>
<dbReference type="Gene3D" id="3.30.9.10">
    <property type="entry name" value="D-Amino Acid Oxidase, subunit A, domain 2"/>
    <property type="match status" value="1"/>
</dbReference>
<evidence type="ECO:0000313" key="8">
    <source>
        <dbReference type="Proteomes" id="UP000076587"/>
    </source>
</evidence>
<dbReference type="GO" id="GO:0047545">
    <property type="term" value="F:(S)-2-hydroxyglutarate dehydrogenase activity"/>
    <property type="evidence" value="ECO:0007669"/>
    <property type="project" value="TreeGrafter"/>
</dbReference>
<evidence type="ECO:0000259" key="6">
    <source>
        <dbReference type="Pfam" id="PF01266"/>
    </source>
</evidence>
<comment type="caution">
    <text evidence="7">The sequence shown here is derived from an EMBL/GenBank/DDBJ whole genome shotgun (WGS) entry which is preliminary data.</text>
</comment>
<dbReference type="PANTHER" id="PTHR43104:SF4">
    <property type="entry name" value="L-2-HYDROXYGLUTARATE DEHYDROGENASE, MITOCHONDRIAL"/>
    <property type="match status" value="1"/>
</dbReference>
<comment type="cofactor">
    <cofactor evidence="1">
        <name>FAD</name>
        <dbReference type="ChEBI" id="CHEBI:57692"/>
    </cofactor>
</comment>
<evidence type="ECO:0000256" key="1">
    <source>
        <dbReference type="ARBA" id="ARBA00001974"/>
    </source>
</evidence>
<dbReference type="RefSeq" id="WP_063377451.1">
    <property type="nucleotide sequence ID" value="NZ_AUXT01000167.1"/>
</dbReference>
<dbReference type="Proteomes" id="UP000076587">
    <property type="component" value="Unassembled WGS sequence"/>
</dbReference>
<evidence type="ECO:0000313" key="7">
    <source>
        <dbReference type="EMBL" id="KZN46631.1"/>
    </source>
</evidence>
<dbReference type="Pfam" id="PF01266">
    <property type="entry name" value="DAO"/>
    <property type="match status" value="1"/>
</dbReference>
<organism evidence="7 8">
    <name type="scientific">Pseudoalteromonas luteoviolacea NCIMB 1942</name>
    <dbReference type="NCBI Taxonomy" id="1365253"/>
    <lineage>
        <taxon>Bacteria</taxon>
        <taxon>Pseudomonadati</taxon>
        <taxon>Pseudomonadota</taxon>
        <taxon>Gammaproteobacteria</taxon>
        <taxon>Alteromonadales</taxon>
        <taxon>Pseudoalteromonadaceae</taxon>
        <taxon>Pseudoalteromonas</taxon>
    </lineage>
</organism>
<reference evidence="7 8" key="1">
    <citation type="submission" date="2013-07" db="EMBL/GenBank/DDBJ databases">
        <title>Comparative Genomic and Metabolomic Analysis of Twelve Strains of Pseudoalteromonas luteoviolacea.</title>
        <authorList>
            <person name="Vynne N.G."/>
            <person name="Mansson M."/>
            <person name="Gram L."/>
        </authorList>
    </citation>
    <scope>NUCLEOTIDE SEQUENCE [LARGE SCALE GENOMIC DNA]</scope>
    <source>
        <strain evidence="7 8">NCIMB 1942</strain>
    </source>
</reference>
<evidence type="ECO:0000256" key="3">
    <source>
        <dbReference type="ARBA" id="ARBA00022827"/>
    </source>
</evidence>
<proteinExistence type="inferred from homology"/>
<dbReference type="PANTHER" id="PTHR43104">
    <property type="entry name" value="L-2-HYDROXYGLUTARATE DEHYDROGENASE, MITOCHONDRIAL"/>
    <property type="match status" value="1"/>
</dbReference>
<dbReference type="PATRIC" id="fig|1365253.3.peg.2874"/>
<dbReference type="Gene3D" id="3.50.50.60">
    <property type="entry name" value="FAD/NAD(P)-binding domain"/>
    <property type="match status" value="1"/>
</dbReference>
<sequence length="369" mass="40453">MEQVDTLVVGAGVVGLAVAARLSQHREVILVEQGHQFGEHSSSRNSEVIHAGIYYPSDSLKAQACVEGKAKLYRHCEEYRIPHAKIGKVLTAQNAQEEEKLASLLLQAQNNGVDDLYWLSNKELSLKAPELNAIAGLYSPSTGILDSHQFMLSLLGKLESNHGQYVPCTKFLAATPKTGGGFIVTLSCDGGPFKLLCHNLINAGGLFAQQNATLIEGLAPINVPPLHYCRGQYFSYQGKHPFKHLIYPVPEEHGLGIHATLDLAGQLRFGPDTHFINDLNYDTDASAIDIFYQAIKRYWPQVDNRRLQVDYAGIRPKTQCQGQQDFQIEGAQRHGLTGLINLFGIESPGLTASLSIADKVATQLKAELK</sequence>
<dbReference type="AlphaFoldDB" id="A0A167BK04"/>
<gene>
    <name evidence="7" type="ORF">N482_11790</name>
</gene>
<keyword evidence="2" id="KW-0285">Flavoprotein</keyword>
<dbReference type="SUPFAM" id="SSF51905">
    <property type="entry name" value="FAD/NAD(P)-binding domain"/>
    <property type="match status" value="1"/>
</dbReference>
<name>A0A167BK04_9GAMM</name>
<feature type="domain" description="FAD dependent oxidoreductase" evidence="6">
    <location>
        <begin position="5"/>
        <end position="361"/>
    </location>
</feature>
<dbReference type="EMBL" id="AUXT01000167">
    <property type="protein sequence ID" value="KZN46631.1"/>
    <property type="molecule type" value="Genomic_DNA"/>
</dbReference>
<accession>A0A167BK04</accession>
<dbReference type="OrthoDB" id="9801699at2"/>
<evidence type="ECO:0000256" key="5">
    <source>
        <dbReference type="ARBA" id="ARBA00037941"/>
    </source>
</evidence>
<keyword evidence="3" id="KW-0274">FAD</keyword>
<dbReference type="InterPro" id="IPR006076">
    <property type="entry name" value="FAD-dep_OxRdtase"/>
</dbReference>
<evidence type="ECO:0000256" key="2">
    <source>
        <dbReference type="ARBA" id="ARBA00022630"/>
    </source>
</evidence>